<dbReference type="EMBL" id="LR796357">
    <property type="protein sequence ID" value="CAB4139428.1"/>
    <property type="molecule type" value="Genomic_DNA"/>
</dbReference>
<accession>A0A6J5LY60</accession>
<evidence type="ECO:0000313" key="1">
    <source>
        <dbReference type="EMBL" id="CAB4139428.1"/>
    </source>
</evidence>
<gene>
    <name evidence="1" type="ORF">UFOVP349_38</name>
</gene>
<organism evidence="1">
    <name type="scientific">uncultured Caudovirales phage</name>
    <dbReference type="NCBI Taxonomy" id="2100421"/>
    <lineage>
        <taxon>Viruses</taxon>
        <taxon>Duplodnaviria</taxon>
        <taxon>Heunggongvirae</taxon>
        <taxon>Uroviricota</taxon>
        <taxon>Caudoviricetes</taxon>
        <taxon>Peduoviridae</taxon>
        <taxon>Maltschvirus</taxon>
        <taxon>Maltschvirus maltsch</taxon>
    </lineage>
</organism>
<sequence>MSRIVTYRGQSFRVEQEAHVRFLLGLEKRRRKGGSIAHWENLMPLAELPTFAASSRVEDLLPLRLVERVEYPFHGTTSQNIWELLHRATILNEGRLELHFAYSLPASKTWPFERCLMGLGWKQVFV</sequence>
<protein>
    <submittedName>
        <fullName evidence="1">Uncharacterized protein</fullName>
    </submittedName>
</protein>
<name>A0A6J5LY60_9CAUD</name>
<reference evidence="1" key="1">
    <citation type="submission" date="2020-04" db="EMBL/GenBank/DDBJ databases">
        <authorList>
            <person name="Chiriac C."/>
            <person name="Salcher M."/>
            <person name="Ghai R."/>
            <person name="Kavagutti S V."/>
        </authorList>
    </citation>
    <scope>NUCLEOTIDE SEQUENCE</scope>
</reference>
<proteinExistence type="predicted"/>